<evidence type="ECO:0000313" key="2">
    <source>
        <dbReference type="Proteomes" id="UP000031121"/>
    </source>
</evidence>
<evidence type="ECO:0000313" key="1">
    <source>
        <dbReference type="EMBL" id="AJC12729.1"/>
    </source>
</evidence>
<dbReference type="Proteomes" id="UP000031121">
    <property type="component" value="Chromosome"/>
</dbReference>
<dbReference type="EMBL" id="CP009302">
    <property type="protein sequence ID" value="AJC12729.1"/>
    <property type="molecule type" value="Genomic_DNA"/>
</dbReference>
<accession>A0A0A8B5V3</accession>
<organism evidence="1 2">
    <name type="scientific">Berryella intestinalis</name>
    <dbReference type="NCBI Taxonomy" id="1531429"/>
    <lineage>
        <taxon>Bacteria</taxon>
        <taxon>Bacillati</taxon>
        <taxon>Actinomycetota</taxon>
        <taxon>Coriobacteriia</taxon>
        <taxon>Eggerthellales</taxon>
        <taxon>Eggerthellaceae</taxon>
        <taxon>Berryella</taxon>
    </lineage>
</organism>
<gene>
    <name evidence="1" type="ORF">JI75_08785</name>
</gene>
<dbReference type="AlphaFoldDB" id="A0A0A8B5V3"/>
<dbReference type="RefSeq" id="WP_039690159.1">
    <property type="nucleotide sequence ID" value="NZ_CP009302.1"/>
</dbReference>
<reference evidence="1 2" key="2">
    <citation type="journal article" date="2015" name="Genome Announc.">
        <title>Complete Genome Sequence of Coriobacteriaceae Strain 68-1-3, a Novel Mucus-Degrading Isolate from the Swine Intestinal Tract.</title>
        <authorList>
            <person name="Looft T."/>
            <person name="Bayles D.O."/>
            <person name="Alt D.P."/>
            <person name="Stanton T.B."/>
        </authorList>
    </citation>
    <scope>NUCLEOTIDE SEQUENCE [LARGE SCALE GENOMIC DNA]</scope>
    <source>
        <strain evidence="1 2">68-1-3</strain>
    </source>
</reference>
<dbReference type="HOGENOM" id="CLU_914357_0_0_11"/>
<proteinExistence type="predicted"/>
<protein>
    <submittedName>
        <fullName evidence="1">Uncharacterized protein</fullName>
    </submittedName>
</protein>
<dbReference type="KEGG" id="cbac:JI75_08785"/>
<reference evidence="2" key="1">
    <citation type="submission" date="2014-08" db="EMBL/GenBank/DDBJ databases">
        <title>Coriobacteriaceae sp. complete genome.</title>
        <authorList>
            <person name="Looft T."/>
            <person name="Bayles D.O."/>
            <person name="Stanton T.B."/>
        </authorList>
    </citation>
    <scope>NUCLEOTIDE SEQUENCE [LARGE SCALE GENOMIC DNA]</scope>
    <source>
        <strain evidence="2">68-1-3</strain>
    </source>
</reference>
<name>A0A0A8B5V3_9ACTN</name>
<sequence>MKRAARAALAVLAVAAIAAGGYVGYTYVKEDKSSEAMFSQVLEKIGETDATLAALDPFTEDPVKAVEKGTWSAAQSDISEARESLDEAAALLRQLSSRRLPKEVSASMDAAQRNVDARTGMIGAAERVMEKAAAAQDPLKRLRSAWSNLQEGDTLAREAAALSSKAASVDEIKDVRERGERATERFNDALDGFSSVAAAVPGIKLDPYIDYVKARLEALGYADAADAALIERNKDEAVEQNDLYTEADEKASRLAKNLPSSVDQVILDFVKTQSLSEIEGYQAARAEATQSDADLRDYLGAQSK</sequence>
<keyword evidence="2" id="KW-1185">Reference proteome</keyword>